<reference evidence="2 3" key="1">
    <citation type="submission" date="2021-01" db="EMBL/GenBank/DDBJ databases">
        <title>Genomic Encyclopedia of Type Strains, Phase IV (KMG-IV): sequencing the most valuable type-strain genomes for metagenomic binning, comparative biology and taxonomic classification.</title>
        <authorList>
            <person name="Goeker M."/>
        </authorList>
    </citation>
    <scope>NUCLEOTIDE SEQUENCE [LARGE SCALE GENOMIC DNA]</scope>
    <source>
        <strain evidence="2 3">DSM 25879</strain>
    </source>
</reference>
<keyword evidence="1" id="KW-0812">Transmembrane</keyword>
<name>A0ABS2P3G5_9BACI</name>
<accession>A0ABS2P3G5</accession>
<sequence length="145" mass="16872">MIYRAKTQRGVLIFLLALTLASLALNFDSVNLFSFHFIIIGFILLALGTSYELTIDKEVLSYHIIFLKKRIYKRKIHASQIGQLNFKRFGWIQTGVVISMKKGFPLRIVGFKPHRYLIRLEEFAEENVISIMKAEGYNILMDRTK</sequence>
<gene>
    <name evidence="2" type="ORF">JOC95_003121</name>
</gene>
<proteinExistence type="predicted"/>
<evidence type="ECO:0000256" key="1">
    <source>
        <dbReference type="SAM" id="Phobius"/>
    </source>
</evidence>
<comment type="caution">
    <text evidence="2">The sequence shown here is derived from an EMBL/GenBank/DDBJ whole genome shotgun (WGS) entry which is preliminary data.</text>
</comment>
<keyword evidence="1" id="KW-1133">Transmembrane helix</keyword>
<dbReference type="RefSeq" id="WP_204418021.1">
    <property type="nucleotide sequence ID" value="NZ_JAFBED010000006.1"/>
</dbReference>
<keyword evidence="3" id="KW-1185">Reference proteome</keyword>
<evidence type="ECO:0000313" key="3">
    <source>
        <dbReference type="Proteomes" id="UP000737402"/>
    </source>
</evidence>
<dbReference type="Proteomes" id="UP000737402">
    <property type="component" value="Unassembled WGS sequence"/>
</dbReference>
<keyword evidence="1" id="KW-0472">Membrane</keyword>
<protein>
    <submittedName>
        <fullName evidence="2">Uncharacterized protein</fullName>
    </submittedName>
</protein>
<evidence type="ECO:0000313" key="2">
    <source>
        <dbReference type="EMBL" id="MBM7621248.1"/>
    </source>
</evidence>
<dbReference type="EMBL" id="JAFBED010000006">
    <property type="protein sequence ID" value="MBM7621248.1"/>
    <property type="molecule type" value="Genomic_DNA"/>
</dbReference>
<organism evidence="2 3">
    <name type="scientific">Sutcliffiella tianshenii</name>
    <dbReference type="NCBI Taxonomy" id="1463404"/>
    <lineage>
        <taxon>Bacteria</taxon>
        <taxon>Bacillati</taxon>
        <taxon>Bacillota</taxon>
        <taxon>Bacilli</taxon>
        <taxon>Bacillales</taxon>
        <taxon>Bacillaceae</taxon>
        <taxon>Sutcliffiella</taxon>
    </lineage>
</organism>
<feature type="transmembrane region" description="Helical" evidence="1">
    <location>
        <begin position="34"/>
        <end position="53"/>
    </location>
</feature>